<dbReference type="GO" id="GO:1990071">
    <property type="term" value="C:TRAPPII protein complex"/>
    <property type="evidence" value="ECO:0007669"/>
    <property type="project" value="InterPro"/>
</dbReference>
<dbReference type="GO" id="GO:0005802">
    <property type="term" value="C:trans-Golgi network"/>
    <property type="evidence" value="ECO:0007669"/>
    <property type="project" value="TreeGrafter"/>
</dbReference>
<feature type="domain" description="Trafficking protein particle complex II-specific subunit 65 IgD3" evidence="1">
    <location>
        <begin position="595"/>
        <end position="657"/>
    </location>
</feature>
<dbReference type="GO" id="GO:0006891">
    <property type="term" value="P:intra-Golgi vesicle-mediated transport"/>
    <property type="evidence" value="ECO:0007669"/>
    <property type="project" value="InterPro"/>
</dbReference>
<gene>
    <name evidence="2" type="ORF">SAPINGB_P003867</name>
</gene>
<keyword evidence="3" id="KW-1185">Reference proteome</keyword>
<dbReference type="InterPro" id="IPR055420">
    <property type="entry name" value="IgD3_Trs65"/>
</dbReference>
<dbReference type="PANTHER" id="PTHR28159:SF1">
    <property type="entry name" value="TRAFFICKING PROTEIN PARTICLE COMPLEX II-SPECIFIC SUBUNIT 65"/>
    <property type="match status" value="1"/>
</dbReference>
<dbReference type="InterPro" id="IPR024662">
    <property type="entry name" value="Trs65"/>
</dbReference>
<dbReference type="EMBL" id="CABVLU010000003">
    <property type="protein sequence ID" value="VVT54021.1"/>
    <property type="molecule type" value="Genomic_DNA"/>
</dbReference>
<dbReference type="Pfam" id="PF12735">
    <property type="entry name" value="IgD3_Trs65"/>
    <property type="match status" value="1"/>
</dbReference>
<evidence type="ECO:0000313" key="2">
    <source>
        <dbReference type="EMBL" id="VVT54021.1"/>
    </source>
</evidence>
<dbReference type="GeneID" id="43582682"/>
<dbReference type="AlphaFoldDB" id="A0A5E8BSL7"/>
<sequence length="659" mass="71849">MSERFLISNGALSLHVPSITVDDDSSNTNPISILSNSKNQSSPARTAVFYDEKLVYYIQLKINESQLNISSKNEKNQDVDTSISCISDLSGDDFKRFISTLKIVVDVKISGVSNIAVPDSLNEKQKQNFQLQAYELFTSALDSSELVYSGKSSLKDEHKCATWVAVWKVSTVISHPRARLFKPEVIISVNASENVSTDDAENVSNAKLVHTVSMANLARVTHEENNQGFMDGSTLKLIHRASTVNAIHDKNQDDKSTKFLEEFEPVEDTNLFAPLHSDQSIKSIRSRLAINRLISDFSKTPTIRKDNTQAQYHLENDSIESCSNRNSKSAISTSQLSNVSNSTANLPISTISCSVSFQVFPAVNLRLRCTKATGMQDSIVSILEIDNNENAPFNVVIKSATLDFTAGSAVEFGNTSFPLWLSPGESCSIAYHLSHPDAGLPQTRVKPITIILNAIPVLNCSVQFKESEQKSKLIQSLNVNNIGPEIVTKWDTIVDFGVVAPPSHGNSKITAPVSFASASGGVKKLLRGNETANFSSIKSQQSSPGSSNTAMRTIAPKEREEKLKTNEKIISSYVPVLDQVSLRKLYGDRALNGLSGVGIVSLMNDVRIGPLAAQACYETQIQMMALAPGQFTLEGLTIVDLITGDSYECGKLLDVIVSD</sequence>
<dbReference type="Proteomes" id="UP000398389">
    <property type="component" value="Unassembled WGS sequence"/>
</dbReference>
<protein>
    <recommendedName>
        <fullName evidence="1">Trafficking protein particle complex II-specific subunit 65 IgD3 domain-containing protein</fullName>
    </recommendedName>
</protein>
<dbReference type="PANTHER" id="PTHR28159">
    <property type="entry name" value="TRAFFICKING PROTEIN PARTICLE COMPLEX II-SPECIFIC SUBUNIT 65"/>
    <property type="match status" value="1"/>
</dbReference>
<dbReference type="RefSeq" id="XP_031854473.1">
    <property type="nucleotide sequence ID" value="XM_031998582.1"/>
</dbReference>
<evidence type="ECO:0000259" key="1">
    <source>
        <dbReference type="Pfam" id="PF12735"/>
    </source>
</evidence>
<name>A0A5E8BSL7_9ASCO</name>
<dbReference type="OrthoDB" id="5345392at2759"/>
<reference evidence="2 3" key="1">
    <citation type="submission" date="2019-09" db="EMBL/GenBank/DDBJ databases">
        <authorList>
            <person name="Brejova B."/>
        </authorList>
    </citation>
    <scope>NUCLEOTIDE SEQUENCE [LARGE SCALE GENOMIC DNA]</scope>
</reference>
<organism evidence="2 3">
    <name type="scientific">Magnusiomyces paraingens</name>
    <dbReference type="NCBI Taxonomy" id="2606893"/>
    <lineage>
        <taxon>Eukaryota</taxon>
        <taxon>Fungi</taxon>
        <taxon>Dikarya</taxon>
        <taxon>Ascomycota</taxon>
        <taxon>Saccharomycotina</taxon>
        <taxon>Dipodascomycetes</taxon>
        <taxon>Dipodascales</taxon>
        <taxon>Dipodascaceae</taxon>
        <taxon>Magnusiomyces</taxon>
    </lineage>
</organism>
<evidence type="ECO:0000313" key="3">
    <source>
        <dbReference type="Proteomes" id="UP000398389"/>
    </source>
</evidence>
<accession>A0A5E8BSL7</accession>
<proteinExistence type="predicted"/>